<dbReference type="EMBL" id="LT934425">
    <property type="protein sequence ID" value="SOH06198.1"/>
    <property type="molecule type" value="Genomic_DNA"/>
</dbReference>
<dbReference type="InterPro" id="IPR035093">
    <property type="entry name" value="RelE/ParE_toxin_dom_sf"/>
</dbReference>
<reference evidence="4" key="1">
    <citation type="submission" date="2017-10" db="EMBL/GenBank/DDBJ databases">
        <authorList>
            <person name="Banno H."/>
            <person name="Chua N.-H."/>
        </authorList>
    </citation>
    <scope>NUCLEOTIDE SEQUENCE [LARGE SCALE GENOMIC DNA]</scope>
    <source>
        <strain evidence="4">Kuenenia_mbr1_ru-nijmegen</strain>
    </source>
</reference>
<dbReference type="InterPro" id="IPR007712">
    <property type="entry name" value="RelE/ParE_toxin"/>
</dbReference>
<organism evidence="4 5">
    <name type="scientific">Kuenenia stuttgartiensis</name>
    <dbReference type="NCBI Taxonomy" id="174633"/>
    <lineage>
        <taxon>Bacteria</taxon>
        <taxon>Pseudomonadati</taxon>
        <taxon>Planctomycetota</taxon>
        <taxon>Candidatus Brocadiia</taxon>
        <taxon>Candidatus Brocadiales</taxon>
        <taxon>Candidatus Brocadiaceae</taxon>
        <taxon>Candidatus Kuenenia</taxon>
    </lineage>
</organism>
<name>A0A2C9CKS9_KUEST</name>
<dbReference type="PANTHER" id="PTHR33755:SF5">
    <property type="entry name" value="TYPE II TOXIN-ANTITOXIN SYSTEM RELE_PARE FAMILY TOXIN"/>
    <property type="match status" value="1"/>
</dbReference>
<keyword evidence="2" id="KW-1277">Toxin-antitoxin system</keyword>
<evidence type="ECO:0000256" key="2">
    <source>
        <dbReference type="ARBA" id="ARBA00022649"/>
    </source>
</evidence>
<accession>A0A2C9CKS9</accession>
<dbReference type="Pfam" id="PF05016">
    <property type="entry name" value="ParE_toxin"/>
    <property type="match status" value="1"/>
</dbReference>
<evidence type="ECO:0000256" key="1">
    <source>
        <dbReference type="ARBA" id="ARBA00006226"/>
    </source>
</evidence>
<dbReference type="Proteomes" id="UP000501926">
    <property type="component" value="Chromosome"/>
</dbReference>
<proteinExistence type="inferred from homology"/>
<dbReference type="PANTHER" id="PTHR33755">
    <property type="entry name" value="TOXIN PARE1-RELATED"/>
    <property type="match status" value="1"/>
</dbReference>
<reference evidence="5" key="2">
    <citation type="submission" date="2017-10" db="EMBL/GenBank/DDBJ databases">
        <authorList>
            <person name="Frank J."/>
        </authorList>
    </citation>
    <scope>NUCLEOTIDE SEQUENCE [LARGE SCALE GENOMIC DNA]</scope>
</reference>
<dbReference type="RefSeq" id="WP_099326672.1">
    <property type="nucleotide sequence ID" value="NZ_CP049055.1"/>
</dbReference>
<evidence type="ECO:0000313" key="4">
    <source>
        <dbReference type="EMBL" id="SOH06198.1"/>
    </source>
</evidence>
<dbReference type="AlphaFoldDB" id="A0A2C9CKS9"/>
<gene>
    <name evidence="3" type="ORF">KsCSTR_28700</name>
    <name evidence="4" type="ORF">KSMBR1_3725</name>
</gene>
<evidence type="ECO:0000313" key="3">
    <source>
        <dbReference type="EMBL" id="QII12249.1"/>
    </source>
</evidence>
<dbReference type="Proteomes" id="UP000221734">
    <property type="component" value="Chromosome Kuenenia_stuttgartiensis_MBR1"/>
</dbReference>
<dbReference type="InterPro" id="IPR051803">
    <property type="entry name" value="TA_system_RelE-like_toxin"/>
</dbReference>
<dbReference type="Gene3D" id="3.30.2310.20">
    <property type="entry name" value="RelE-like"/>
    <property type="match status" value="1"/>
</dbReference>
<keyword evidence="5" id="KW-1185">Reference proteome</keyword>
<sequence length="104" mass="12205">MATVIWSERAISDSEGIYDYIARDSLLYAQYTIQNIFKSTERLQLFPNAGRFLPEFPNTPYRELIMGNYRIIYRYDEAKDKVMIVTVLHGSRLLKEDIFDNSIA</sequence>
<evidence type="ECO:0000313" key="5">
    <source>
        <dbReference type="Proteomes" id="UP000221734"/>
    </source>
</evidence>
<dbReference type="KEGG" id="kst:KSMBR1_3725"/>
<comment type="similarity">
    <text evidence="1">Belongs to the RelE toxin family.</text>
</comment>
<dbReference type="SUPFAM" id="SSF143011">
    <property type="entry name" value="RelE-like"/>
    <property type="match status" value="1"/>
</dbReference>
<protein>
    <submittedName>
        <fullName evidence="3">Putative Toxin RelE2</fullName>
    </submittedName>
</protein>
<reference evidence="3 6" key="3">
    <citation type="submission" date="2020-02" db="EMBL/GenBank/DDBJ databases">
        <title>Newly sequenced genome of strain CSTR1 showed variability in Candidatus Kuenenia stuttgartiensis genomes.</title>
        <authorList>
            <person name="Ding C."/>
            <person name="Adrian L."/>
        </authorList>
    </citation>
    <scope>NUCLEOTIDE SEQUENCE [LARGE SCALE GENOMIC DNA]</scope>
    <source>
        <strain evidence="3 6">CSTR1</strain>
    </source>
</reference>
<dbReference type="EMBL" id="CP049055">
    <property type="protein sequence ID" value="QII12249.1"/>
    <property type="molecule type" value="Genomic_DNA"/>
</dbReference>
<dbReference type="OrthoDB" id="9798046at2"/>
<evidence type="ECO:0000313" key="6">
    <source>
        <dbReference type="Proteomes" id="UP000501926"/>
    </source>
</evidence>